<evidence type="ECO:0000313" key="2">
    <source>
        <dbReference type="Proteomes" id="UP000789342"/>
    </source>
</evidence>
<name>A0A9N9C4H0_9GLOM</name>
<dbReference type="AlphaFoldDB" id="A0A9N9C4H0"/>
<sequence length="60" mass="6867">ISQIGQTSLTITIESLQLVYEFLIGKLPQKWLSATTLSTWYKKISQIEIETGIYKALQYS</sequence>
<comment type="caution">
    <text evidence="1">The sequence shown here is derived from an EMBL/GenBank/DDBJ whole genome shotgun (WGS) entry which is preliminary data.</text>
</comment>
<gene>
    <name evidence="1" type="ORF">AMORRO_LOCUS7139</name>
</gene>
<protein>
    <submittedName>
        <fullName evidence="1">7822_t:CDS:1</fullName>
    </submittedName>
</protein>
<dbReference type="OrthoDB" id="2402354at2759"/>
<dbReference type="Proteomes" id="UP000789342">
    <property type="component" value="Unassembled WGS sequence"/>
</dbReference>
<proteinExistence type="predicted"/>
<reference evidence="1" key="1">
    <citation type="submission" date="2021-06" db="EMBL/GenBank/DDBJ databases">
        <authorList>
            <person name="Kallberg Y."/>
            <person name="Tangrot J."/>
            <person name="Rosling A."/>
        </authorList>
    </citation>
    <scope>NUCLEOTIDE SEQUENCE</scope>
    <source>
        <strain evidence="1">CL551</strain>
    </source>
</reference>
<keyword evidence="2" id="KW-1185">Reference proteome</keyword>
<evidence type="ECO:0000313" key="1">
    <source>
        <dbReference type="EMBL" id="CAG8586198.1"/>
    </source>
</evidence>
<dbReference type="EMBL" id="CAJVPV010005176">
    <property type="protein sequence ID" value="CAG8586198.1"/>
    <property type="molecule type" value="Genomic_DNA"/>
</dbReference>
<accession>A0A9N9C4H0</accession>
<feature type="non-terminal residue" evidence="1">
    <location>
        <position position="1"/>
    </location>
</feature>
<organism evidence="1 2">
    <name type="scientific">Acaulospora morrowiae</name>
    <dbReference type="NCBI Taxonomy" id="94023"/>
    <lineage>
        <taxon>Eukaryota</taxon>
        <taxon>Fungi</taxon>
        <taxon>Fungi incertae sedis</taxon>
        <taxon>Mucoromycota</taxon>
        <taxon>Glomeromycotina</taxon>
        <taxon>Glomeromycetes</taxon>
        <taxon>Diversisporales</taxon>
        <taxon>Acaulosporaceae</taxon>
        <taxon>Acaulospora</taxon>
    </lineage>
</organism>